<dbReference type="Pfam" id="PF00005">
    <property type="entry name" value="ABC_tran"/>
    <property type="match status" value="1"/>
</dbReference>
<dbReference type="GO" id="GO:0005524">
    <property type="term" value="F:ATP binding"/>
    <property type="evidence" value="ECO:0007669"/>
    <property type="project" value="UniProtKB-KW"/>
</dbReference>
<sequence>MSLLEARGLHVVHRRRGAAPVHALAGVDLVVAPGERTALVGRSGSGKSTLVRALLALQPLDAGTLVAGGRPVRPGRAGALRWFRRLVQLVPQDPALSLDPRAAVRDLVAEPVRRLEPAVAPADRAARVAGALEAVGLDDDLADRLPGQLSGGQAQRVALARALVTRPRLLVADEPLGGLDPPRRADALALLRRVSQEQGTALVVVSHDLAAAAALCPRVLVLDGGRVVEEGPADVVLAAPRSAAARALVDASVVAPVPSPA</sequence>
<comment type="caution">
    <text evidence="6">The sequence shown here is derived from an EMBL/GenBank/DDBJ whole genome shotgun (WGS) entry which is preliminary data.</text>
</comment>
<dbReference type="PANTHER" id="PTHR43776">
    <property type="entry name" value="TRANSPORT ATP-BINDING PROTEIN"/>
    <property type="match status" value="1"/>
</dbReference>
<dbReference type="PANTHER" id="PTHR43776:SF7">
    <property type="entry name" value="D,D-DIPEPTIDE TRANSPORT ATP-BINDING PROTEIN DDPF-RELATED"/>
    <property type="match status" value="1"/>
</dbReference>
<organism evidence="6 7">
    <name type="scientific">Pseudokineococcus lusitanus</name>
    <dbReference type="NCBI Taxonomy" id="763993"/>
    <lineage>
        <taxon>Bacteria</taxon>
        <taxon>Bacillati</taxon>
        <taxon>Actinomycetota</taxon>
        <taxon>Actinomycetes</taxon>
        <taxon>Kineosporiales</taxon>
        <taxon>Kineosporiaceae</taxon>
        <taxon>Pseudokineococcus</taxon>
    </lineage>
</organism>
<evidence type="ECO:0000313" key="6">
    <source>
        <dbReference type="EMBL" id="ROP27020.1"/>
    </source>
</evidence>
<dbReference type="RefSeq" id="WP_123381019.1">
    <property type="nucleotide sequence ID" value="NZ_RJKN01000008.1"/>
</dbReference>
<dbReference type="Proteomes" id="UP000276232">
    <property type="component" value="Unassembled WGS sequence"/>
</dbReference>
<dbReference type="PROSITE" id="PS00211">
    <property type="entry name" value="ABC_TRANSPORTER_1"/>
    <property type="match status" value="1"/>
</dbReference>
<dbReference type="InterPro" id="IPR027417">
    <property type="entry name" value="P-loop_NTPase"/>
</dbReference>
<evidence type="ECO:0000256" key="1">
    <source>
        <dbReference type="ARBA" id="ARBA00005417"/>
    </source>
</evidence>
<keyword evidence="3" id="KW-0547">Nucleotide-binding</keyword>
<dbReference type="SMART" id="SM00382">
    <property type="entry name" value="AAA"/>
    <property type="match status" value="1"/>
</dbReference>
<dbReference type="PROSITE" id="PS50893">
    <property type="entry name" value="ABC_TRANSPORTER_2"/>
    <property type="match status" value="1"/>
</dbReference>
<dbReference type="Gene3D" id="3.40.50.300">
    <property type="entry name" value="P-loop containing nucleotide triphosphate hydrolases"/>
    <property type="match status" value="1"/>
</dbReference>
<reference evidence="6 7" key="1">
    <citation type="journal article" date="2015" name="Stand. Genomic Sci.">
        <title>Genomic Encyclopedia of Bacterial and Archaeal Type Strains, Phase III: the genomes of soil and plant-associated and newly described type strains.</title>
        <authorList>
            <person name="Whitman W.B."/>
            <person name="Woyke T."/>
            <person name="Klenk H.P."/>
            <person name="Zhou Y."/>
            <person name="Lilburn T.G."/>
            <person name="Beck B.J."/>
            <person name="De Vos P."/>
            <person name="Vandamme P."/>
            <person name="Eisen J.A."/>
            <person name="Garrity G."/>
            <person name="Hugenholtz P."/>
            <person name="Kyrpides N.C."/>
        </authorList>
    </citation>
    <scope>NUCLEOTIDE SEQUENCE [LARGE SCALE GENOMIC DNA]</scope>
    <source>
        <strain evidence="6 7">CECT 7306</strain>
    </source>
</reference>
<evidence type="ECO:0000256" key="3">
    <source>
        <dbReference type="ARBA" id="ARBA00022741"/>
    </source>
</evidence>
<dbReference type="CDD" id="cd03257">
    <property type="entry name" value="ABC_NikE_OppD_transporters"/>
    <property type="match status" value="1"/>
</dbReference>
<evidence type="ECO:0000256" key="4">
    <source>
        <dbReference type="ARBA" id="ARBA00022840"/>
    </source>
</evidence>
<dbReference type="EMBL" id="RJKN01000008">
    <property type="protein sequence ID" value="ROP27020.1"/>
    <property type="molecule type" value="Genomic_DNA"/>
</dbReference>
<feature type="domain" description="ABC transporter" evidence="5">
    <location>
        <begin position="9"/>
        <end position="249"/>
    </location>
</feature>
<name>A0A3N1G9V0_9ACTN</name>
<dbReference type="SUPFAM" id="SSF52540">
    <property type="entry name" value="P-loop containing nucleoside triphosphate hydrolases"/>
    <property type="match status" value="1"/>
</dbReference>
<dbReference type="AlphaFoldDB" id="A0A3N1G9V0"/>
<dbReference type="InParanoid" id="A0A3N1G9V0"/>
<comment type="similarity">
    <text evidence="1">Belongs to the ABC transporter superfamily.</text>
</comment>
<evidence type="ECO:0000259" key="5">
    <source>
        <dbReference type="PROSITE" id="PS50893"/>
    </source>
</evidence>
<keyword evidence="4 6" id="KW-0067">ATP-binding</keyword>
<dbReference type="OrthoDB" id="8481147at2"/>
<proteinExistence type="inferred from homology"/>
<dbReference type="InterPro" id="IPR050319">
    <property type="entry name" value="ABC_transp_ATP-bind"/>
</dbReference>
<keyword evidence="7" id="KW-1185">Reference proteome</keyword>
<dbReference type="InterPro" id="IPR003593">
    <property type="entry name" value="AAA+_ATPase"/>
</dbReference>
<keyword evidence="2" id="KW-0813">Transport</keyword>
<evidence type="ECO:0000256" key="2">
    <source>
        <dbReference type="ARBA" id="ARBA00022448"/>
    </source>
</evidence>
<protein>
    <submittedName>
        <fullName evidence="6">Peptide/nickel transport system ATP-binding protein</fullName>
    </submittedName>
</protein>
<dbReference type="GO" id="GO:0016887">
    <property type="term" value="F:ATP hydrolysis activity"/>
    <property type="evidence" value="ECO:0007669"/>
    <property type="project" value="InterPro"/>
</dbReference>
<dbReference type="GO" id="GO:0055085">
    <property type="term" value="P:transmembrane transport"/>
    <property type="evidence" value="ECO:0007669"/>
    <property type="project" value="UniProtKB-ARBA"/>
</dbReference>
<gene>
    <name evidence="6" type="ORF">EDC03_2948</name>
</gene>
<dbReference type="InterPro" id="IPR017871">
    <property type="entry name" value="ABC_transporter-like_CS"/>
</dbReference>
<dbReference type="InterPro" id="IPR003439">
    <property type="entry name" value="ABC_transporter-like_ATP-bd"/>
</dbReference>
<evidence type="ECO:0000313" key="7">
    <source>
        <dbReference type="Proteomes" id="UP000276232"/>
    </source>
</evidence>
<accession>A0A3N1G9V0</accession>